<gene>
    <name evidence="1" type="primary">Dsim\GD28766</name>
    <name evidence="1" type="ORF">Dsimw501_GD28766</name>
</gene>
<proteinExistence type="predicted"/>
<reference evidence="1" key="2">
    <citation type="submission" date="2014-06" db="EMBL/GenBank/DDBJ databases">
        <authorList>
            <person name="Hu T."/>
            <person name="Eisen M.B."/>
            <person name="Thornton K.R."/>
            <person name="Andolfatto P."/>
        </authorList>
    </citation>
    <scope>NUCLEOTIDE SEQUENCE</scope>
    <source>
        <strain evidence="1">W501</strain>
    </source>
</reference>
<sequence>MDPYGLTTDFQSIFKHVKAEVERRSTKVRNKFLLRSRTTSMNPFILEIMFKTLNELYIKVFL</sequence>
<dbReference type="KEGG" id="dsi:Dsimw501_GD28766"/>
<organism evidence="1">
    <name type="scientific">Drosophila simulans</name>
    <name type="common">Fruit fly</name>
    <dbReference type="NCBI Taxonomy" id="7240"/>
    <lineage>
        <taxon>Eukaryota</taxon>
        <taxon>Metazoa</taxon>
        <taxon>Ecdysozoa</taxon>
        <taxon>Arthropoda</taxon>
        <taxon>Hexapoda</taxon>
        <taxon>Insecta</taxon>
        <taxon>Pterygota</taxon>
        <taxon>Neoptera</taxon>
        <taxon>Endopterygota</taxon>
        <taxon>Diptera</taxon>
        <taxon>Brachycera</taxon>
        <taxon>Muscomorpha</taxon>
        <taxon>Ephydroidea</taxon>
        <taxon>Drosophilidae</taxon>
        <taxon>Drosophila</taxon>
        <taxon>Sophophora</taxon>
    </lineage>
</organism>
<reference evidence="1" key="1">
    <citation type="journal article" date="2013" name="Genome Res.">
        <title>A second-generation assembly of the Drosophila simulans genome provides new insights into patterns of lineage-specific divergence.</title>
        <authorList>
            <person name="Hu T.T."/>
            <person name="Eisen M.B."/>
            <person name="Thornton K.R."/>
            <person name="Andolfatto P."/>
        </authorList>
    </citation>
    <scope>NUCLEOTIDE SEQUENCE [LARGE SCALE GENOMIC DNA]</scope>
    <source>
        <strain evidence="1">W501</strain>
    </source>
</reference>
<evidence type="ECO:0000313" key="1">
    <source>
        <dbReference type="EMBL" id="KMY93051.1"/>
    </source>
</evidence>
<dbReference type="Proteomes" id="UP000035880">
    <property type="component" value="Chromosome 2R"/>
</dbReference>
<protein>
    <submittedName>
        <fullName evidence="1">Uncharacterized protein</fullName>
    </submittedName>
</protein>
<dbReference type="Bgee" id="FBgn0270056">
    <property type="expression patterns" value="Expressed in embryo and 1 other cell type or tissue"/>
</dbReference>
<dbReference type="AlphaFoldDB" id="A0A0J9RAJ1"/>
<name>A0A0J9RAJ1_DROSI</name>
<dbReference type="EMBL" id="CM002911">
    <property type="protein sequence ID" value="KMY93051.1"/>
    <property type="molecule type" value="Genomic_DNA"/>
</dbReference>
<reference evidence="1" key="3">
    <citation type="submission" date="2015-04" db="EMBL/GenBank/DDBJ databases">
        <authorList>
            <consortium name="FlyBase"/>
        </authorList>
    </citation>
    <scope>NUCLEOTIDE SEQUENCE</scope>
    <source>
        <strain evidence="1">W501</strain>
    </source>
</reference>
<accession>A0A0J9RAJ1</accession>